<comment type="subcellular location">
    <subcellularLocation>
        <location evidence="1">Cell envelope</location>
    </subcellularLocation>
</comment>
<dbReference type="RefSeq" id="WP_377252908.1">
    <property type="nucleotide sequence ID" value="NZ_JBHLUH010000039.1"/>
</dbReference>
<accession>A0ABV6M570</accession>
<dbReference type="EMBL" id="JBHLUH010000039">
    <property type="protein sequence ID" value="MFC0529842.1"/>
    <property type="molecule type" value="Genomic_DNA"/>
</dbReference>
<evidence type="ECO:0000256" key="3">
    <source>
        <dbReference type="ARBA" id="ARBA00022729"/>
    </source>
</evidence>
<reference evidence="7 8" key="1">
    <citation type="submission" date="2024-09" db="EMBL/GenBank/DDBJ databases">
        <authorList>
            <person name="Sun Q."/>
            <person name="Mori K."/>
        </authorList>
    </citation>
    <scope>NUCLEOTIDE SEQUENCE [LARGE SCALE GENOMIC DNA]</scope>
    <source>
        <strain evidence="7 8">TBRC 3947</strain>
    </source>
</reference>
<keyword evidence="2" id="KW-0479">Metal-binding</keyword>
<proteinExistence type="predicted"/>
<evidence type="ECO:0000259" key="6">
    <source>
        <dbReference type="Pfam" id="PF04234"/>
    </source>
</evidence>
<dbReference type="InterPro" id="IPR014755">
    <property type="entry name" value="Cu-Rt/internalin_Ig-like"/>
</dbReference>
<feature type="transmembrane region" description="Helical" evidence="5">
    <location>
        <begin position="160"/>
        <end position="181"/>
    </location>
</feature>
<keyword evidence="3" id="KW-0732">Signal</keyword>
<dbReference type="Gene3D" id="2.60.40.1220">
    <property type="match status" value="1"/>
</dbReference>
<evidence type="ECO:0000256" key="5">
    <source>
        <dbReference type="SAM" id="Phobius"/>
    </source>
</evidence>
<gene>
    <name evidence="7" type="ORF">ACFFIA_19465</name>
</gene>
<dbReference type="InterPro" id="IPR007348">
    <property type="entry name" value="CopC_dom"/>
</dbReference>
<protein>
    <submittedName>
        <fullName evidence="7">Copper resistance protein CopC</fullName>
    </submittedName>
</protein>
<dbReference type="PANTHER" id="PTHR34820:SF4">
    <property type="entry name" value="INNER MEMBRANE PROTEIN YEBZ"/>
    <property type="match status" value="1"/>
</dbReference>
<keyword evidence="5" id="KW-1133">Transmembrane helix</keyword>
<dbReference type="PANTHER" id="PTHR34820">
    <property type="entry name" value="INNER MEMBRANE PROTEIN YEBZ"/>
    <property type="match status" value="1"/>
</dbReference>
<dbReference type="InterPro" id="IPR032694">
    <property type="entry name" value="CopC/D"/>
</dbReference>
<evidence type="ECO:0000256" key="4">
    <source>
        <dbReference type="ARBA" id="ARBA00023008"/>
    </source>
</evidence>
<evidence type="ECO:0000256" key="1">
    <source>
        <dbReference type="ARBA" id="ARBA00004196"/>
    </source>
</evidence>
<dbReference type="Proteomes" id="UP001589867">
    <property type="component" value="Unassembled WGS sequence"/>
</dbReference>
<name>A0ABV6M570_9ACTN</name>
<dbReference type="InterPro" id="IPR014756">
    <property type="entry name" value="Ig_E-set"/>
</dbReference>
<keyword evidence="5" id="KW-0472">Membrane</keyword>
<dbReference type="Pfam" id="PF04234">
    <property type="entry name" value="CopC"/>
    <property type="match status" value="1"/>
</dbReference>
<organism evidence="7 8">
    <name type="scientific">Phytohabitans kaempferiae</name>
    <dbReference type="NCBI Taxonomy" id="1620943"/>
    <lineage>
        <taxon>Bacteria</taxon>
        <taxon>Bacillati</taxon>
        <taxon>Actinomycetota</taxon>
        <taxon>Actinomycetes</taxon>
        <taxon>Micromonosporales</taxon>
        <taxon>Micromonosporaceae</taxon>
    </lineage>
</organism>
<keyword evidence="5" id="KW-0812">Transmembrane</keyword>
<evidence type="ECO:0000313" key="7">
    <source>
        <dbReference type="EMBL" id="MFC0529842.1"/>
    </source>
</evidence>
<dbReference type="SUPFAM" id="SSF81296">
    <property type="entry name" value="E set domains"/>
    <property type="match status" value="1"/>
</dbReference>
<evidence type="ECO:0000256" key="2">
    <source>
        <dbReference type="ARBA" id="ARBA00022723"/>
    </source>
</evidence>
<sequence length="198" mass="20656">MRPEPRLLPGRTARAVLTVGLAGLLVLAPGGAARADGGLVRASPPVGGVLDAPPAVVTLTFSDDVQPELSHIAVFDDSGAEVGDGGYDQPAPRLIRLPVDIGADGAYTVAYHVTFPDGTSVTDVYRFSVGTGRAPAPLDAAEREARTEAVSEHAHQIDTLSAVLLVIDGAVLLVAVALLWLRPRGRRRPMSLRSTEIS</sequence>
<feature type="domain" description="CopC" evidence="6">
    <location>
        <begin position="39"/>
        <end position="129"/>
    </location>
</feature>
<comment type="caution">
    <text evidence="7">The sequence shown here is derived from an EMBL/GenBank/DDBJ whole genome shotgun (WGS) entry which is preliminary data.</text>
</comment>
<evidence type="ECO:0000313" key="8">
    <source>
        <dbReference type="Proteomes" id="UP001589867"/>
    </source>
</evidence>
<keyword evidence="4" id="KW-0186">Copper</keyword>
<keyword evidence="8" id="KW-1185">Reference proteome</keyword>